<evidence type="ECO:0000313" key="1">
    <source>
        <dbReference type="EMBL" id="MBX43799.1"/>
    </source>
</evidence>
<protein>
    <submittedName>
        <fullName evidence="1">Uncharacterized protein</fullName>
    </submittedName>
</protein>
<organism evidence="1">
    <name type="scientific">Rhizophora mucronata</name>
    <name type="common">Asiatic mangrove</name>
    <dbReference type="NCBI Taxonomy" id="61149"/>
    <lineage>
        <taxon>Eukaryota</taxon>
        <taxon>Viridiplantae</taxon>
        <taxon>Streptophyta</taxon>
        <taxon>Embryophyta</taxon>
        <taxon>Tracheophyta</taxon>
        <taxon>Spermatophyta</taxon>
        <taxon>Magnoliopsida</taxon>
        <taxon>eudicotyledons</taxon>
        <taxon>Gunneridae</taxon>
        <taxon>Pentapetalae</taxon>
        <taxon>rosids</taxon>
        <taxon>fabids</taxon>
        <taxon>Malpighiales</taxon>
        <taxon>Rhizophoraceae</taxon>
        <taxon>Rhizophora</taxon>
    </lineage>
</organism>
<dbReference type="AlphaFoldDB" id="A0A2P2NMT9"/>
<accession>A0A2P2NMT9</accession>
<dbReference type="EMBL" id="GGEC01063315">
    <property type="protein sequence ID" value="MBX43799.1"/>
    <property type="molecule type" value="Transcribed_RNA"/>
</dbReference>
<sequence length="52" mass="6284">MMRKYKQPLVSNLTKEQKLSPNLKKQAIKFIYNTLERRPDMIIKLLLMHLNL</sequence>
<reference evidence="1" key="1">
    <citation type="submission" date="2018-02" db="EMBL/GenBank/DDBJ databases">
        <title>Rhizophora mucronata_Transcriptome.</title>
        <authorList>
            <person name="Meera S.P."/>
            <person name="Sreeshan A."/>
            <person name="Augustine A."/>
        </authorList>
    </citation>
    <scope>NUCLEOTIDE SEQUENCE</scope>
    <source>
        <tissue evidence="1">Leaf</tissue>
    </source>
</reference>
<proteinExistence type="predicted"/>
<name>A0A2P2NMT9_RHIMU</name>